<dbReference type="GO" id="GO:0046872">
    <property type="term" value="F:metal ion binding"/>
    <property type="evidence" value="ECO:0007669"/>
    <property type="project" value="UniProtKB-KW"/>
</dbReference>
<dbReference type="GeneID" id="68100242"/>
<evidence type="ECO:0000256" key="9">
    <source>
        <dbReference type="PIRSR" id="PIRSR601019-2"/>
    </source>
</evidence>
<comment type="caution">
    <text evidence="10">The sequence shown here is derived from an EMBL/GenBank/DDBJ whole genome shotgun (WGS) entry which is preliminary data.</text>
</comment>
<dbReference type="Pfam" id="PF00503">
    <property type="entry name" value="G-alpha"/>
    <property type="match status" value="1"/>
</dbReference>
<dbReference type="GO" id="GO:0003924">
    <property type="term" value="F:GTPase activity"/>
    <property type="evidence" value="ECO:0007669"/>
    <property type="project" value="InterPro"/>
</dbReference>
<keyword evidence="1" id="KW-0519">Myristate</keyword>
<keyword evidence="6" id="KW-0564">Palmitate</keyword>
<evidence type="ECO:0000256" key="2">
    <source>
        <dbReference type="ARBA" id="ARBA00022723"/>
    </source>
</evidence>
<dbReference type="InterPro" id="IPR011025">
    <property type="entry name" value="GproteinA_insert"/>
</dbReference>
<dbReference type="RefSeq" id="XP_044546412.1">
    <property type="nucleotide sequence ID" value="XM_044697791.1"/>
</dbReference>
<evidence type="ECO:0000313" key="11">
    <source>
        <dbReference type="Proteomes" id="UP000816034"/>
    </source>
</evidence>
<dbReference type="SUPFAM" id="SSF47895">
    <property type="entry name" value="Transducin (alpha subunit), insertion domain"/>
    <property type="match status" value="1"/>
</dbReference>
<keyword evidence="7" id="KW-0449">Lipoprotein</keyword>
<dbReference type="GO" id="GO:0007188">
    <property type="term" value="P:adenylate cyclase-modulating G protein-coupled receptor signaling pathway"/>
    <property type="evidence" value="ECO:0007669"/>
    <property type="project" value="TreeGrafter"/>
</dbReference>
<feature type="binding site" evidence="8">
    <location>
        <begin position="44"/>
        <end position="49"/>
    </location>
    <ligand>
        <name>GTP</name>
        <dbReference type="ChEBI" id="CHEBI:37565"/>
    </ligand>
</feature>
<keyword evidence="3 8" id="KW-0547">Nucleotide-binding</keyword>
<dbReference type="PROSITE" id="PS51882">
    <property type="entry name" value="G_ALPHA"/>
    <property type="match status" value="1"/>
</dbReference>
<dbReference type="AlphaFoldDB" id="A0AA88KH27"/>
<evidence type="ECO:0000256" key="3">
    <source>
        <dbReference type="ARBA" id="ARBA00022741"/>
    </source>
</evidence>
<organism evidence="10 11">
    <name type="scientific">Naegleria lovaniensis</name>
    <name type="common">Amoeba</name>
    <dbReference type="NCBI Taxonomy" id="51637"/>
    <lineage>
        <taxon>Eukaryota</taxon>
        <taxon>Discoba</taxon>
        <taxon>Heterolobosea</taxon>
        <taxon>Tetramitia</taxon>
        <taxon>Eutetramitia</taxon>
        <taxon>Vahlkampfiidae</taxon>
        <taxon>Naegleria</taxon>
    </lineage>
</organism>
<keyword evidence="11" id="KW-1185">Reference proteome</keyword>
<dbReference type="GO" id="GO:0031683">
    <property type="term" value="F:G-protein beta/gamma-subunit complex binding"/>
    <property type="evidence" value="ECO:0007669"/>
    <property type="project" value="InterPro"/>
</dbReference>
<keyword evidence="5 8" id="KW-0342">GTP-binding</keyword>
<feature type="binding site" evidence="9">
    <location>
        <position position="48"/>
    </location>
    <ligand>
        <name>Mg(2+)</name>
        <dbReference type="ChEBI" id="CHEBI:18420"/>
    </ligand>
</feature>
<evidence type="ECO:0000256" key="6">
    <source>
        <dbReference type="ARBA" id="ARBA00023139"/>
    </source>
</evidence>
<evidence type="ECO:0000256" key="7">
    <source>
        <dbReference type="ARBA" id="ARBA00023288"/>
    </source>
</evidence>
<dbReference type="InterPro" id="IPR001019">
    <property type="entry name" value="Gprotein_alpha_su"/>
</dbReference>
<dbReference type="EMBL" id="PYSW02000030">
    <property type="protein sequence ID" value="KAG2379150.1"/>
    <property type="molecule type" value="Genomic_DNA"/>
</dbReference>
<dbReference type="PANTHER" id="PTHR10218:SF362">
    <property type="entry name" value="G PROTEIN ALPHA O SUBUNIT"/>
    <property type="match status" value="1"/>
</dbReference>
<evidence type="ECO:0000313" key="10">
    <source>
        <dbReference type="EMBL" id="KAG2379150.1"/>
    </source>
</evidence>
<dbReference type="GO" id="GO:0005834">
    <property type="term" value="C:heterotrimeric G-protein complex"/>
    <property type="evidence" value="ECO:0007669"/>
    <property type="project" value="TreeGrafter"/>
</dbReference>
<accession>A0AA88KH27</accession>
<evidence type="ECO:0000256" key="8">
    <source>
        <dbReference type="PIRSR" id="PIRSR601019-1"/>
    </source>
</evidence>
<keyword evidence="4 9" id="KW-0460">Magnesium</keyword>
<keyword evidence="2 9" id="KW-0479">Metal-binding</keyword>
<dbReference type="GO" id="GO:0005737">
    <property type="term" value="C:cytoplasm"/>
    <property type="evidence" value="ECO:0007669"/>
    <property type="project" value="TreeGrafter"/>
</dbReference>
<dbReference type="Gene3D" id="1.10.400.10">
    <property type="entry name" value="GI Alpha 1, domain 2-like"/>
    <property type="match status" value="1"/>
</dbReference>
<evidence type="ECO:0000256" key="4">
    <source>
        <dbReference type="ARBA" id="ARBA00022842"/>
    </source>
</evidence>
<dbReference type="GO" id="GO:0005525">
    <property type="term" value="F:GTP binding"/>
    <property type="evidence" value="ECO:0007669"/>
    <property type="project" value="UniProtKB-KW"/>
</dbReference>
<evidence type="ECO:0000256" key="5">
    <source>
        <dbReference type="ARBA" id="ARBA00023134"/>
    </source>
</evidence>
<dbReference type="GO" id="GO:0001664">
    <property type="term" value="F:G protein-coupled receptor binding"/>
    <property type="evidence" value="ECO:0007669"/>
    <property type="project" value="TreeGrafter"/>
</dbReference>
<sequence length="178" mass="20711">MFLFTGKRKSRPGCPVVLPLPPPPEPPVEPTPPPTKILLLGTFESGKSTIRIQTRLLFGHVFSTKEKIKIKVFIIRNIIENMRQMLRATQTLHLDMSTEENRQRKEKILAMHPRVLLNPKDDIWNETLVQDLEELLKDPAILQVLARRNEFIIHDCATYFFDHLHRIANKDYVPSMKI</sequence>
<gene>
    <name evidence="10" type="ORF">C9374_007788</name>
</gene>
<proteinExistence type="predicted"/>
<protein>
    <submittedName>
        <fullName evidence="10">Uncharacterized protein</fullName>
    </submittedName>
</protein>
<dbReference type="Proteomes" id="UP000816034">
    <property type="component" value="Unassembled WGS sequence"/>
</dbReference>
<dbReference type="SMART" id="SM00275">
    <property type="entry name" value="G_alpha"/>
    <property type="match status" value="1"/>
</dbReference>
<name>A0AA88KH27_NAELO</name>
<reference evidence="10 11" key="1">
    <citation type="journal article" date="2018" name="BMC Genomics">
        <title>The genome of Naegleria lovaniensis, the basis for a comparative approach to unravel pathogenicity factors of the human pathogenic amoeba N. fowleri.</title>
        <authorList>
            <person name="Liechti N."/>
            <person name="Schurch N."/>
            <person name="Bruggmann R."/>
            <person name="Wittwer M."/>
        </authorList>
    </citation>
    <scope>NUCLEOTIDE SEQUENCE [LARGE SCALE GENOMIC DNA]</scope>
    <source>
        <strain evidence="10 11">ATCC 30569</strain>
    </source>
</reference>
<evidence type="ECO:0000256" key="1">
    <source>
        <dbReference type="ARBA" id="ARBA00022707"/>
    </source>
</evidence>
<dbReference type="PANTHER" id="PTHR10218">
    <property type="entry name" value="GTP-BINDING PROTEIN ALPHA SUBUNIT"/>
    <property type="match status" value="1"/>
</dbReference>